<dbReference type="PANTHER" id="PTHR30136:SF24">
    <property type="entry name" value="HTH-TYPE TRANSCRIPTIONAL REPRESSOR ALLR"/>
    <property type="match status" value="1"/>
</dbReference>
<dbReference type="EMBL" id="SAUY01000054">
    <property type="protein sequence ID" value="RWR26066.1"/>
    <property type="molecule type" value="Genomic_DNA"/>
</dbReference>
<gene>
    <name evidence="6" type="ORF">D2T29_21350</name>
</gene>
<dbReference type="SUPFAM" id="SSF55781">
    <property type="entry name" value="GAF domain-like"/>
    <property type="match status" value="2"/>
</dbReference>
<dbReference type="InterPro" id="IPR029016">
    <property type="entry name" value="GAF-like_dom_sf"/>
</dbReference>
<feature type="domain" description="HTH iclR-type" evidence="4">
    <location>
        <begin position="26"/>
        <end position="88"/>
    </location>
</feature>
<dbReference type="PANTHER" id="PTHR30136">
    <property type="entry name" value="HELIX-TURN-HELIX TRANSCRIPTIONAL REGULATOR, ICLR FAMILY"/>
    <property type="match status" value="1"/>
</dbReference>
<dbReference type="GO" id="GO:0003677">
    <property type="term" value="F:DNA binding"/>
    <property type="evidence" value="ECO:0007669"/>
    <property type="project" value="UniProtKB-KW"/>
</dbReference>
<dbReference type="InterPro" id="IPR050707">
    <property type="entry name" value="HTH_MetabolicPath_Reg"/>
</dbReference>
<keyword evidence="2" id="KW-0238">DNA-binding</keyword>
<evidence type="ECO:0000313" key="6">
    <source>
        <dbReference type="EMBL" id="RWR26066.1"/>
    </source>
</evidence>
<feature type="domain" description="IclR-ED" evidence="5">
    <location>
        <begin position="317"/>
        <end position="499"/>
    </location>
</feature>
<dbReference type="GO" id="GO:0003700">
    <property type="term" value="F:DNA-binding transcription factor activity"/>
    <property type="evidence" value="ECO:0007669"/>
    <property type="project" value="TreeGrafter"/>
</dbReference>
<protein>
    <recommendedName>
        <fullName evidence="8">IclR family transcriptional regulator</fullName>
    </recommendedName>
</protein>
<dbReference type="Gene3D" id="3.30.450.40">
    <property type="match status" value="1"/>
</dbReference>
<evidence type="ECO:0008006" key="8">
    <source>
        <dbReference type="Google" id="ProtNLM"/>
    </source>
</evidence>
<dbReference type="PROSITE" id="PS51078">
    <property type="entry name" value="ICLR_ED"/>
    <property type="match status" value="1"/>
</dbReference>
<dbReference type="InterPro" id="IPR036390">
    <property type="entry name" value="WH_DNA-bd_sf"/>
</dbReference>
<evidence type="ECO:0000313" key="7">
    <source>
        <dbReference type="Proteomes" id="UP000284451"/>
    </source>
</evidence>
<keyword evidence="1" id="KW-0805">Transcription regulation</keyword>
<dbReference type="GO" id="GO:0045892">
    <property type="term" value="P:negative regulation of DNA-templated transcription"/>
    <property type="evidence" value="ECO:0007669"/>
    <property type="project" value="TreeGrafter"/>
</dbReference>
<evidence type="ECO:0000256" key="1">
    <source>
        <dbReference type="ARBA" id="ARBA00023015"/>
    </source>
</evidence>
<dbReference type="InterPro" id="IPR014757">
    <property type="entry name" value="Tscrpt_reg_IclR_C"/>
</dbReference>
<dbReference type="Proteomes" id="UP000284451">
    <property type="component" value="Unassembled WGS sequence"/>
</dbReference>
<dbReference type="Gene3D" id="1.10.10.10">
    <property type="entry name" value="Winged helix-like DNA-binding domain superfamily/Winged helix DNA-binding domain"/>
    <property type="match status" value="2"/>
</dbReference>
<proteinExistence type="predicted"/>
<dbReference type="InterPro" id="IPR036388">
    <property type="entry name" value="WH-like_DNA-bd_sf"/>
</dbReference>
<evidence type="ECO:0000259" key="4">
    <source>
        <dbReference type="PROSITE" id="PS51077"/>
    </source>
</evidence>
<keyword evidence="3" id="KW-0804">Transcription</keyword>
<feature type="domain" description="HTH iclR-type" evidence="4">
    <location>
        <begin position="254"/>
        <end position="316"/>
    </location>
</feature>
<dbReference type="AlphaFoldDB" id="A0A443K023"/>
<dbReference type="InterPro" id="IPR005471">
    <property type="entry name" value="Tscrpt_reg_IclR_N"/>
</dbReference>
<dbReference type="PROSITE" id="PS51077">
    <property type="entry name" value="HTH_ICLR"/>
    <property type="match status" value="2"/>
</dbReference>
<accession>A0A443K023</accession>
<evidence type="ECO:0000256" key="3">
    <source>
        <dbReference type="ARBA" id="ARBA00023163"/>
    </source>
</evidence>
<reference evidence="6 7" key="1">
    <citation type="submission" date="2019-01" db="EMBL/GenBank/DDBJ databases">
        <title>Sinorhodobacter populi sp. nov. isolated from the symptomatic bark tissue of Populus euramericana canker.</title>
        <authorList>
            <person name="Xu G."/>
        </authorList>
    </citation>
    <scope>NUCLEOTIDE SEQUENCE [LARGE SCALE GENOMIC DNA]</scope>
    <source>
        <strain evidence="6 7">07D10-4-3</strain>
    </source>
</reference>
<dbReference type="Pfam" id="PF09339">
    <property type="entry name" value="HTH_IclR"/>
    <property type="match status" value="2"/>
</dbReference>
<dbReference type="SMART" id="SM00346">
    <property type="entry name" value="HTH_ICLR"/>
    <property type="match status" value="2"/>
</dbReference>
<dbReference type="Pfam" id="PF01614">
    <property type="entry name" value="IclR_C"/>
    <property type="match status" value="1"/>
</dbReference>
<name>A0A443K023_9RHOB</name>
<organism evidence="6 7">
    <name type="scientific">Paenirhodobacter populi</name>
    <dbReference type="NCBI Taxonomy" id="2306993"/>
    <lineage>
        <taxon>Bacteria</taxon>
        <taxon>Pseudomonadati</taxon>
        <taxon>Pseudomonadota</taxon>
        <taxon>Alphaproteobacteria</taxon>
        <taxon>Rhodobacterales</taxon>
        <taxon>Rhodobacter group</taxon>
        <taxon>Paenirhodobacter</taxon>
    </lineage>
</organism>
<evidence type="ECO:0000256" key="2">
    <source>
        <dbReference type="ARBA" id="ARBA00023125"/>
    </source>
</evidence>
<sequence length="499" mass="55011">MHYLDQLPGVGIRLGREQLSKIQAPISSLSKASAILELFGPGSPKLRISELSALSGLNRSSVQRITHTLARCGWLERSEESGLFSLGYRCLGPANTYFESNGWLALVMPFLARFNRETGLNCDCWLIDGDEAITVGRTPSAVAAMSLTPLGSRLPLTRFAEAEASALSSGPCAQPVRMLARRFRGADGQPLGLITMSGHIDMAAIEHYRGMLRETVVQIEELHIIKRVLPSATIEPMQQRLVRISDDDPDPLLIGAVARALYLLQFFTPVTPELSLTELAHRSGLPVPTVQRMTQSLVEMEYLEKDPQTRSYHVALKSLDLLYRFQISSDLVNAIWPTLVRLRAALGLRCSFCILDETEIMHLLHIQSLPHPTFRTAYPGRRLPAVSSSGGRAILSRLPEERLRDIIERSPIEAATDMTVTDKEEILAEIRLSRDRGYALTDRQSIAGEVNIAAAVAGADGTPLGAVVISSPVHSWNIARLEREVAPILLDETWNAQMC</sequence>
<reference evidence="6 7" key="2">
    <citation type="submission" date="2019-01" db="EMBL/GenBank/DDBJ databases">
        <authorList>
            <person name="Li Y."/>
        </authorList>
    </citation>
    <scope>NUCLEOTIDE SEQUENCE [LARGE SCALE GENOMIC DNA]</scope>
    <source>
        <strain evidence="6 7">07D10-4-3</strain>
    </source>
</reference>
<dbReference type="SUPFAM" id="SSF46785">
    <property type="entry name" value="Winged helix' DNA-binding domain"/>
    <property type="match status" value="2"/>
</dbReference>
<evidence type="ECO:0000259" key="5">
    <source>
        <dbReference type="PROSITE" id="PS51078"/>
    </source>
</evidence>
<comment type="caution">
    <text evidence="6">The sequence shown here is derived from an EMBL/GenBank/DDBJ whole genome shotgun (WGS) entry which is preliminary data.</text>
</comment>